<evidence type="ECO:0000256" key="10">
    <source>
        <dbReference type="HAMAP-Rule" id="MF_00061"/>
    </source>
</evidence>
<dbReference type="GO" id="GO:0019288">
    <property type="term" value="P:isopentenyl diphosphate biosynthetic process, methylerythritol 4-phosphate pathway"/>
    <property type="evidence" value="ECO:0007669"/>
    <property type="project" value="UniProtKB-UniRule"/>
</dbReference>
<dbReference type="PIRSF" id="PIRSF010376">
    <property type="entry name" value="IspE"/>
    <property type="match status" value="1"/>
</dbReference>
<sequence>MAVTETAYAKINLALHVRRRREDGYHELETLFAFVDKGDVLTARTAAEDRLETVGEFASALDDPFDNLVMAALGKLPRPEGLAITLEKTLPVAAGLGGGSADAGAVFRIIRDRFGLPDDWHERATSLGADVPACVESRTCIGLGTGTELEVADDSLAGTPVLLVNPRIPLATGPVFKAWDGQDRGPLPQGNVREIARAGRNDLEGPAVTICPQIADVLASLRGTEPFLARMSGSGATCFALYDSNSARDEASARIAAAQPDWWQLRGKLR</sequence>
<evidence type="ECO:0000256" key="3">
    <source>
        <dbReference type="ARBA" id="ARBA00017473"/>
    </source>
</evidence>
<evidence type="ECO:0000256" key="7">
    <source>
        <dbReference type="ARBA" id="ARBA00022840"/>
    </source>
</evidence>
<feature type="domain" description="GHMP kinase N-terminal" evidence="11">
    <location>
        <begin position="68"/>
        <end position="135"/>
    </location>
</feature>
<dbReference type="Proteomes" id="UP000824927">
    <property type="component" value="Unassembled WGS sequence"/>
</dbReference>
<comment type="similarity">
    <text evidence="1 10">Belongs to the GHMP kinase family. IspE subfamily.</text>
</comment>
<keyword evidence="7 10" id="KW-0067">ATP-binding</keyword>
<evidence type="ECO:0000256" key="6">
    <source>
        <dbReference type="ARBA" id="ARBA00022777"/>
    </source>
</evidence>
<evidence type="ECO:0000313" key="13">
    <source>
        <dbReference type="EMBL" id="MBY6217613.1"/>
    </source>
</evidence>
<name>A0A9Q3XBZ2_9SPHN</name>
<dbReference type="Gene3D" id="3.30.70.890">
    <property type="entry name" value="GHMP kinase, C-terminal domain"/>
    <property type="match status" value="1"/>
</dbReference>
<organism evidence="13 14">
    <name type="scientific">Qipengyuania aquimaris</name>
    <dbReference type="NCBI Taxonomy" id="255984"/>
    <lineage>
        <taxon>Bacteria</taxon>
        <taxon>Pseudomonadati</taxon>
        <taxon>Pseudomonadota</taxon>
        <taxon>Alphaproteobacteria</taxon>
        <taxon>Sphingomonadales</taxon>
        <taxon>Erythrobacteraceae</taxon>
        <taxon>Qipengyuania</taxon>
    </lineage>
</organism>
<dbReference type="SUPFAM" id="SSF55060">
    <property type="entry name" value="GHMP Kinase, C-terminal domain"/>
    <property type="match status" value="1"/>
</dbReference>
<evidence type="ECO:0000259" key="12">
    <source>
        <dbReference type="Pfam" id="PF08544"/>
    </source>
</evidence>
<reference evidence="13" key="1">
    <citation type="submission" date="2021-06" db="EMBL/GenBank/DDBJ databases">
        <title>50 bacteria genomes isolated from Dapeng, Shenzhen, China.</title>
        <authorList>
            <person name="Zheng W."/>
            <person name="Yu S."/>
            <person name="Huang Y."/>
        </authorList>
    </citation>
    <scope>NUCLEOTIDE SEQUENCE</scope>
    <source>
        <strain evidence="13">DP4N28-2</strain>
    </source>
</reference>
<dbReference type="Pfam" id="PF08544">
    <property type="entry name" value="GHMP_kinases_C"/>
    <property type="match status" value="1"/>
</dbReference>
<dbReference type="EC" id="2.7.1.148" evidence="2 10"/>
<feature type="active site" evidence="10">
    <location>
        <position position="10"/>
    </location>
</feature>
<dbReference type="PANTHER" id="PTHR43527:SF2">
    <property type="entry name" value="4-DIPHOSPHOCYTIDYL-2-C-METHYL-D-ERYTHRITOL KINASE, CHLOROPLASTIC"/>
    <property type="match status" value="1"/>
</dbReference>
<comment type="pathway">
    <text evidence="10">Isoprenoid biosynthesis; isopentenyl diphosphate biosynthesis via DXP pathway; isopentenyl diphosphate from 1-deoxy-D-xylulose 5-phosphate: step 3/6.</text>
</comment>
<protein>
    <recommendedName>
        <fullName evidence="3 10">4-diphosphocytidyl-2-C-methyl-D-erythritol kinase</fullName>
        <shortName evidence="10">CMK</shortName>
        <ecNumber evidence="2 10">2.7.1.148</ecNumber>
    </recommendedName>
    <alternativeName>
        <fullName evidence="9 10">4-(cytidine-5'-diphospho)-2-C-methyl-D-erythritol kinase</fullName>
    </alternativeName>
</protein>
<evidence type="ECO:0000313" key="14">
    <source>
        <dbReference type="Proteomes" id="UP000824927"/>
    </source>
</evidence>
<dbReference type="RefSeq" id="WP_222404680.1">
    <property type="nucleotide sequence ID" value="NZ_JAHVKP010000001.1"/>
</dbReference>
<dbReference type="GO" id="GO:0050515">
    <property type="term" value="F:4-(cytidine 5'-diphospho)-2-C-methyl-D-erythritol kinase activity"/>
    <property type="evidence" value="ECO:0007669"/>
    <property type="project" value="UniProtKB-UniRule"/>
</dbReference>
<dbReference type="InterPro" id="IPR006204">
    <property type="entry name" value="GHMP_kinase_N_dom"/>
</dbReference>
<dbReference type="InterPro" id="IPR036554">
    <property type="entry name" value="GHMP_kinase_C_sf"/>
</dbReference>
<dbReference type="PANTHER" id="PTHR43527">
    <property type="entry name" value="4-DIPHOSPHOCYTIDYL-2-C-METHYL-D-ERYTHRITOL KINASE, CHLOROPLASTIC"/>
    <property type="match status" value="1"/>
</dbReference>
<dbReference type="InterPro" id="IPR020568">
    <property type="entry name" value="Ribosomal_Su5_D2-typ_SF"/>
</dbReference>
<comment type="caution">
    <text evidence="13">The sequence shown here is derived from an EMBL/GenBank/DDBJ whole genome shotgun (WGS) entry which is preliminary data.</text>
</comment>
<dbReference type="SUPFAM" id="SSF54211">
    <property type="entry name" value="Ribosomal protein S5 domain 2-like"/>
    <property type="match status" value="1"/>
</dbReference>
<feature type="binding site" evidence="10">
    <location>
        <begin position="91"/>
        <end position="101"/>
    </location>
    <ligand>
        <name>ATP</name>
        <dbReference type="ChEBI" id="CHEBI:30616"/>
    </ligand>
</feature>
<evidence type="ECO:0000256" key="8">
    <source>
        <dbReference type="ARBA" id="ARBA00023229"/>
    </source>
</evidence>
<dbReference type="InterPro" id="IPR013750">
    <property type="entry name" value="GHMP_kinase_C_dom"/>
</dbReference>
<dbReference type="EMBL" id="JAHVKP010000001">
    <property type="protein sequence ID" value="MBY6217613.1"/>
    <property type="molecule type" value="Genomic_DNA"/>
</dbReference>
<dbReference type="Pfam" id="PF00288">
    <property type="entry name" value="GHMP_kinases_N"/>
    <property type="match status" value="1"/>
</dbReference>
<dbReference type="Gene3D" id="3.30.230.10">
    <property type="match status" value="1"/>
</dbReference>
<feature type="active site" evidence="10">
    <location>
        <position position="130"/>
    </location>
</feature>
<evidence type="ECO:0000259" key="11">
    <source>
        <dbReference type="Pfam" id="PF00288"/>
    </source>
</evidence>
<evidence type="ECO:0000256" key="9">
    <source>
        <dbReference type="ARBA" id="ARBA00032554"/>
    </source>
</evidence>
<evidence type="ECO:0000256" key="1">
    <source>
        <dbReference type="ARBA" id="ARBA00009684"/>
    </source>
</evidence>
<comment type="function">
    <text evidence="10">Catalyzes the phosphorylation of the position 2 hydroxy group of 4-diphosphocytidyl-2C-methyl-D-erythritol.</text>
</comment>
<evidence type="ECO:0000256" key="5">
    <source>
        <dbReference type="ARBA" id="ARBA00022741"/>
    </source>
</evidence>
<keyword evidence="4 10" id="KW-0808">Transferase</keyword>
<comment type="catalytic activity">
    <reaction evidence="10">
        <text>4-CDP-2-C-methyl-D-erythritol + ATP = 4-CDP-2-C-methyl-D-erythritol 2-phosphate + ADP + H(+)</text>
        <dbReference type="Rhea" id="RHEA:18437"/>
        <dbReference type="ChEBI" id="CHEBI:15378"/>
        <dbReference type="ChEBI" id="CHEBI:30616"/>
        <dbReference type="ChEBI" id="CHEBI:57823"/>
        <dbReference type="ChEBI" id="CHEBI:57919"/>
        <dbReference type="ChEBI" id="CHEBI:456216"/>
        <dbReference type="EC" id="2.7.1.148"/>
    </reaction>
</comment>
<dbReference type="GO" id="GO:0005524">
    <property type="term" value="F:ATP binding"/>
    <property type="evidence" value="ECO:0007669"/>
    <property type="project" value="UniProtKB-UniRule"/>
</dbReference>
<dbReference type="InterPro" id="IPR014721">
    <property type="entry name" value="Ribsml_uS5_D2-typ_fold_subgr"/>
</dbReference>
<evidence type="ECO:0000256" key="4">
    <source>
        <dbReference type="ARBA" id="ARBA00022679"/>
    </source>
</evidence>
<proteinExistence type="inferred from homology"/>
<dbReference type="AlphaFoldDB" id="A0A9Q3XBZ2"/>
<evidence type="ECO:0000256" key="2">
    <source>
        <dbReference type="ARBA" id="ARBA00012052"/>
    </source>
</evidence>
<dbReference type="NCBIfam" id="NF011202">
    <property type="entry name" value="PRK14608.1"/>
    <property type="match status" value="1"/>
</dbReference>
<dbReference type="HAMAP" id="MF_00061">
    <property type="entry name" value="IspE"/>
    <property type="match status" value="1"/>
</dbReference>
<dbReference type="InterPro" id="IPR004424">
    <property type="entry name" value="IspE"/>
</dbReference>
<accession>A0A9Q3XBZ2</accession>
<keyword evidence="8 10" id="KW-0414">Isoprene biosynthesis</keyword>
<feature type="domain" description="GHMP kinase C-terminal" evidence="12">
    <location>
        <begin position="191"/>
        <end position="257"/>
    </location>
</feature>
<keyword evidence="5 10" id="KW-0547">Nucleotide-binding</keyword>
<dbReference type="GO" id="GO:0016114">
    <property type="term" value="P:terpenoid biosynthetic process"/>
    <property type="evidence" value="ECO:0007669"/>
    <property type="project" value="InterPro"/>
</dbReference>
<keyword evidence="6 10" id="KW-0418">Kinase</keyword>
<gene>
    <name evidence="10" type="primary">ispE</name>
    <name evidence="13" type="ORF">KUV31_04585</name>
</gene>